<dbReference type="Proteomes" id="UP000472269">
    <property type="component" value="Unplaced"/>
</dbReference>
<feature type="domain" description="Cytokine receptor common subunit beta N-terminal" evidence="1">
    <location>
        <begin position="39"/>
        <end position="72"/>
    </location>
</feature>
<evidence type="ECO:0000313" key="2">
    <source>
        <dbReference type="Ensembl" id="ENSACUP00000011774.1"/>
    </source>
</evidence>
<dbReference type="SUPFAM" id="SSF49265">
    <property type="entry name" value="Fibronectin type III"/>
    <property type="match status" value="1"/>
</dbReference>
<evidence type="ECO:0000259" key="1">
    <source>
        <dbReference type="Pfam" id="PF21460"/>
    </source>
</evidence>
<dbReference type="Ensembl" id="ENSACUT00000012565.1">
    <property type="protein sequence ID" value="ENSACUP00000011774.1"/>
    <property type="gene ID" value="ENSACUG00000007937.1"/>
</dbReference>
<organism evidence="2 3">
    <name type="scientific">Athene cunicularia</name>
    <name type="common">Burrowing owl</name>
    <name type="synonym">Speotyto cunicularia</name>
    <dbReference type="NCBI Taxonomy" id="194338"/>
    <lineage>
        <taxon>Eukaryota</taxon>
        <taxon>Metazoa</taxon>
        <taxon>Chordata</taxon>
        <taxon>Craniata</taxon>
        <taxon>Vertebrata</taxon>
        <taxon>Euteleostomi</taxon>
        <taxon>Archelosauria</taxon>
        <taxon>Archosauria</taxon>
        <taxon>Dinosauria</taxon>
        <taxon>Saurischia</taxon>
        <taxon>Theropoda</taxon>
        <taxon>Coelurosauria</taxon>
        <taxon>Aves</taxon>
        <taxon>Neognathae</taxon>
        <taxon>Neoaves</taxon>
        <taxon>Telluraves</taxon>
        <taxon>Strigiformes</taxon>
        <taxon>Strigidae</taxon>
        <taxon>Athene</taxon>
    </lineage>
</organism>
<dbReference type="Gene3D" id="2.60.40.10">
    <property type="entry name" value="Immunoglobulins"/>
    <property type="match status" value="1"/>
</dbReference>
<dbReference type="AlphaFoldDB" id="A0A663MIR9"/>
<reference evidence="2" key="1">
    <citation type="submission" date="2025-08" db="UniProtKB">
        <authorList>
            <consortium name="Ensembl"/>
        </authorList>
    </citation>
    <scope>IDENTIFICATION</scope>
</reference>
<keyword evidence="3" id="KW-1185">Reference proteome</keyword>
<reference evidence="2" key="2">
    <citation type="submission" date="2025-09" db="UniProtKB">
        <authorList>
            <consortium name="Ensembl"/>
        </authorList>
    </citation>
    <scope>IDENTIFICATION</scope>
</reference>
<dbReference type="InterPro" id="IPR048668">
    <property type="entry name" value="IL3RB_N"/>
</dbReference>
<protein>
    <recommendedName>
        <fullName evidence="1">Cytokine receptor common subunit beta N-terminal domain-containing protein</fullName>
    </recommendedName>
</protein>
<sequence length="74" mass="8329">MTTIHKGKTQLAELVFILPCPTTASPIYLLIVSSFSESIPMKTLQCYNDYTSLTTCTCMECSEAYQFMNVTLNF</sequence>
<evidence type="ECO:0000313" key="3">
    <source>
        <dbReference type="Proteomes" id="UP000472269"/>
    </source>
</evidence>
<dbReference type="InterPro" id="IPR036116">
    <property type="entry name" value="FN3_sf"/>
</dbReference>
<accession>A0A663MIR9</accession>
<dbReference type="InterPro" id="IPR013783">
    <property type="entry name" value="Ig-like_fold"/>
</dbReference>
<proteinExistence type="predicted"/>
<dbReference type="Pfam" id="PF21460">
    <property type="entry name" value="IL3Rb_N"/>
    <property type="match status" value="1"/>
</dbReference>
<name>A0A663MIR9_ATHCN</name>